<keyword evidence="4" id="KW-1185">Reference proteome</keyword>
<dbReference type="AlphaFoldDB" id="A0A5B0LPX1"/>
<evidence type="ECO:0000313" key="5">
    <source>
        <dbReference type="Proteomes" id="UP000325313"/>
    </source>
</evidence>
<evidence type="ECO:0000313" key="2">
    <source>
        <dbReference type="EMBL" id="KAA1065953.1"/>
    </source>
</evidence>
<dbReference type="Proteomes" id="UP000325313">
    <property type="component" value="Unassembled WGS sequence"/>
</dbReference>
<proteinExistence type="predicted"/>
<dbReference type="EMBL" id="VSWC01000196">
    <property type="protein sequence ID" value="KAA1065953.1"/>
    <property type="molecule type" value="Genomic_DNA"/>
</dbReference>
<sequence>MAELQIEHTPASYSTHHSHHKKTSKAEGNLLRVTEAKKKHGFSPEGQPKSNRTDSAVSYRCELYWCTSV</sequence>
<accession>A0A5B0LPX1</accession>
<comment type="caution">
    <text evidence="2">The sequence shown here is derived from an EMBL/GenBank/DDBJ whole genome shotgun (WGS) entry which is preliminary data.</text>
</comment>
<feature type="region of interest" description="Disordered" evidence="1">
    <location>
        <begin position="1"/>
        <end position="55"/>
    </location>
</feature>
<evidence type="ECO:0000313" key="4">
    <source>
        <dbReference type="Proteomes" id="UP000324748"/>
    </source>
</evidence>
<organism evidence="2 4">
    <name type="scientific">Puccinia graminis f. sp. tritici</name>
    <dbReference type="NCBI Taxonomy" id="56615"/>
    <lineage>
        <taxon>Eukaryota</taxon>
        <taxon>Fungi</taxon>
        <taxon>Dikarya</taxon>
        <taxon>Basidiomycota</taxon>
        <taxon>Pucciniomycotina</taxon>
        <taxon>Pucciniomycetes</taxon>
        <taxon>Pucciniales</taxon>
        <taxon>Pucciniaceae</taxon>
        <taxon>Puccinia</taxon>
    </lineage>
</organism>
<evidence type="ECO:0000313" key="3">
    <source>
        <dbReference type="EMBL" id="KAA1130513.1"/>
    </source>
</evidence>
<dbReference type="EMBL" id="VDEP01000108">
    <property type="protein sequence ID" value="KAA1130513.1"/>
    <property type="molecule type" value="Genomic_DNA"/>
</dbReference>
<reference evidence="4 5" key="1">
    <citation type="submission" date="2019-05" db="EMBL/GenBank/DDBJ databases">
        <title>Emergence of the Ug99 lineage of the wheat stem rust pathogen through somatic hybridization.</title>
        <authorList>
            <person name="Li F."/>
            <person name="Upadhyaya N.M."/>
            <person name="Sperschneider J."/>
            <person name="Matny O."/>
            <person name="Nguyen-Phuc H."/>
            <person name="Mago R."/>
            <person name="Raley C."/>
            <person name="Miller M.E."/>
            <person name="Silverstein K.A.T."/>
            <person name="Henningsen E."/>
            <person name="Hirsch C.D."/>
            <person name="Visser B."/>
            <person name="Pretorius Z.A."/>
            <person name="Steffenson B.J."/>
            <person name="Schwessinger B."/>
            <person name="Dodds P.N."/>
            <person name="Figueroa M."/>
        </authorList>
    </citation>
    <scope>NUCLEOTIDE SEQUENCE [LARGE SCALE GENOMIC DNA]</scope>
    <source>
        <strain evidence="2">21-0</strain>
        <strain evidence="3 5">Ug99</strain>
    </source>
</reference>
<gene>
    <name evidence="2" type="ORF">PGT21_016527</name>
    <name evidence="3" type="ORF">PGTUg99_014042</name>
</gene>
<name>A0A5B0LPX1_PUCGR</name>
<evidence type="ECO:0000256" key="1">
    <source>
        <dbReference type="SAM" id="MobiDB-lite"/>
    </source>
</evidence>
<protein>
    <submittedName>
        <fullName evidence="2">Uncharacterized protein</fullName>
    </submittedName>
</protein>
<dbReference type="Proteomes" id="UP000324748">
    <property type="component" value="Unassembled WGS sequence"/>
</dbReference>